<evidence type="ECO:0000313" key="5">
    <source>
        <dbReference type="EMBL" id="GMQ30038.1"/>
    </source>
</evidence>
<organism evidence="5 6">
    <name type="scientific">Algoriphagus confluentis</name>
    <dbReference type="NCBI Taxonomy" id="1697556"/>
    <lineage>
        <taxon>Bacteria</taxon>
        <taxon>Pseudomonadati</taxon>
        <taxon>Bacteroidota</taxon>
        <taxon>Cytophagia</taxon>
        <taxon>Cytophagales</taxon>
        <taxon>Cyclobacteriaceae</taxon>
        <taxon>Algoriphagus</taxon>
    </lineage>
</organism>
<comment type="caution">
    <text evidence="5">The sequence shown here is derived from an EMBL/GenBank/DDBJ whole genome shotgun (WGS) entry which is preliminary data.</text>
</comment>
<keyword evidence="6" id="KW-1185">Reference proteome</keyword>
<feature type="domain" description="Shikimate dehydrogenase substrate binding N-terminal" evidence="4">
    <location>
        <begin position="6"/>
        <end position="88"/>
    </location>
</feature>
<sequence>MRKFGLIGYPLGHSFSKKYFTAKFENENMADCQFELYEIPQIGDFPRVLEENPELEGMAVTIPYKEQVMAFLDELDPACQAIGAVNCIRIREGKKKGFNTDYVGFKHSLQAWLENQIPPAMVLGTGGASKAVKKALEDLGVEYLSVSRSPGEHTLSYQQLQSESGLLSTYPLLINTTPLGTFPKVEGIPDLPLDQLTASNLVYDLVYNPPITRLMQECLDRGGKAKNGQDMLELQAEAAWKIWNS</sequence>
<dbReference type="PANTHER" id="PTHR21089">
    <property type="entry name" value="SHIKIMATE DEHYDROGENASE"/>
    <property type="match status" value="1"/>
</dbReference>
<name>A0ABQ6PS82_9BACT</name>
<gene>
    <name evidence="5" type="ORF">Aconfl_26810</name>
</gene>
<evidence type="ECO:0000256" key="3">
    <source>
        <dbReference type="ARBA" id="ARBA00023141"/>
    </source>
</evidence>
<evidence type="ECO:0000256" key="2">
    <source>
        <dbReference type="ARBA" id="ARBA00023002"/>
    </source>
</evidence>
<keyword evidence="3" id="KW-0028">Amino-acid biosynthesis</keyword>
<evidence type="ECO:0000259" key="4">
    <source>
        <dbReference type="Pfam" id="PF08501"/>
    </source>
</evidence>
<dbReference type="CDD" id="cd01065">
    <property type="entry name" value="NAD_bind_Shikimate_DH"/>
    <property type="match status" value="1"/>
</dbReference>
<dbReference type="RefSeq" id="WP_338224748.1">
    <property type="nucleotide sequence ID" value="NZ_BTPD01000008.1"/>
</dbReference>
<dbReference type="InterPro" id="IPR013708">
    <property type="entry name" value="Shikimate_DH-bd_N"/>
</dbReference>
<protein>
    <submittedName>
        <fullName evidence="5">Shikimate dehydrogenase</fullName>
    </submittedName>
</protein>
<accession>A0ABQ6PS82</accession>
<dbReference type="InterPro" id="IPR046346">
    <property type="entry name" value="Aminoacid_DH-like_N_sf"/>
</dbReference>
<comment type="pathway">
    <text evidence="1">Metabolic intermediate biosynthesis; chorismate biosynthesis; chorismate from D-erythrose 4-phosphate and phosphoenolpyruvate: step 4/7.</text>
</comment>
<evidence type="ECO:0000313" key="6">
    <source>
        <dbReference type="Proteomes" id="UP001338309"/>
    </source>
</evidence>
<dbReference type="InterPro" id="IPR022893">
    <property type="entry name" value="Shikimate_DH_fam"/>
</dbReference>
<reference evidence="5 6" key="1">
    <citation type="submission" date="2023-08" db="EMBL/GenBank/DDBJ databases">
        <title>Draft genome sequence of Algoriphagus confluentis.</title>
        <authorList>
            <person name="Takatani N."/>
            <person name="Hosokawa M."/>
            <person name="Sawabe T."/>
        </authorList>
    </citation>
    <scope>NUCLEOTIDE SEQUENCE [LARGE SCALE GENOMIC DNA]</scope>
    <source>
        <strain evidence="5 6">NBRC 111222</strain>
    </source>
</reference>
<dbReference type="Proteomes" id="UP001338309">
    <property type="component" value="Unassembled WGS sequence"/>
</dbReference>
<dbReference type="PANTHER" id="PTHR21089:SF1">
    <property type="entry name" value="BIFUNCTIONAL 3-DEHYDROQUINATE DEHYDRATASE_SHIKIMATE DEHYDROGENASE, CHLOROPLASTIC"/>
    <property type="match status" value="1"/>
</dbReference>
<evidence type="ECO:0000256" key="1">
    <source>
        <dbReference type="ARBA" id="ARBA00004871"/>
    </source>
</evidence>
<proteinExistence type="predicted"/>
<dbReference type="Pfam" id="PF08501">
    <property type="entry name" value="Shikimate_dh_N"/>
    <property type="match status" value="1"/>
</dbReference>
<keyword evidence="3" id="KW-0057">Aromatic amino acid biosynthesis</keyword>
<dbReference type="SUPFAM" id="SSF51735">
    <property type="entry name" value="NAD(P)-binding Rossmann-fold domains"/>
    <property type="match status" value="1"/>
</dbReference>
<dbReference type="InterPro" id="IPR036291">
    <property type="entry name" value="NAD(P)-bd_dom_sf"/>
</dbReference>
<keyword evidence="2" id="KW-0560">Oxidoreductase</keyword>
<dbReference type="Gene3D" id="3.40.50.720">
    <property type="entry name" value="NAD(P)-binding Rossmann-like Domain"/>
    <property type="match status" value="1"/>
</dbReference>
<dbReference type="SUPFAM" id="SSF53223">
    <property type="entry name" value="Aminoacid dehydrogenase-like, N-terminal domain"/>
    <property type="match status" value="1"/>
</dbReference>
<dbReference type="Gene3D" id="3.40.50.10860">
    <property type="entry name" value="Leucine Dehydrogenase, chain A, domain 1"/>
    <property type="match status" value="1"/>
</dbReference>
<dbReference type="EMBL" id="BTPD01000008">
    <property type="protein sequence ID" value="GMQ30038.1"/>
    <property type="molecule type" value="Genomic_DNA"/>
</dbReference>